<gene>
    <name evidence="2" type="ORF">Hgul01_00822</name>
</gene>
<accession>A0ABP9WV76</accession>
<name>A0ABP9WV76_9CHLR</name>
<dbReference type="Gene3D" id="3.40.50.1820">
    <property type="entry name" value="alpha/beta hydrolase"/>
    <property type="match status" value="1"/>
</dbReference>
<evidence type="ECO:0000313" key="3">
    <source>
        <dbReference type="Proteomes" id="UP001428290"/>
    </source>
</evidence>
<protein>
    <recommendedName>
        <fullName evidence="1">Serine aminopeptidase S33 domain-containing protein</fullName>
    </recommendedName>
</protein>
<organism evidence="2 3">
    <name type="scientific">Herpetosiphon gulosus</name>
    <dbReference type="NCBI Taxonomy" id="1973496"/>
    <lineage>
        <taxon>Bacteria</taxon>
        <taxon>Bacillati</taxon>
        <taxon>Chloroflexota</taxon>
        <taxon>Chloroflexia</taxon>
        <taxon>Herpetosiphonales</taxon>
        <taxon>Herpetosiphonaceae</taxon>
        <taxon>Herpetosiphon</taxon>
    </lineage>
</organism>
<dbReference type="Proteomes" id="UP001428290">
    <property type="component" value="Unassembled WGS sequence"/>
</dbReference>
<proteinExistence type="predicted"/>
<comment type="caution">
    <text evidence="2">The sequence shown here is derived from an EMBL/GenBank/DDBJ whole genome shotgun (WGS) entry which is preliminary data.</text>
</comment>
<evidence type="ECO:0000259" key="1">
    <source>
        <dbReference type="Pfam" id="PF12146"/>
    </source>
</evidence>
<dbReference type="Pfam" id="PF12146">
    <property type="entry name" value="Hydrolase_4"/>
    <property type="match status" value="1"/>
</dbReference>
<dbReference type="PANTHER" id="PTHR42886">
    <property type="entry name" value="RE40534P-RELATED"/>
    <property type="match status" value="1"/>
</dbReference>
<reference evidence="2 3" key="1">
    <citation type="submission" date="2024-02" db="EMBL/GenBank/DDBJ databases">
        <title>Herpetosiphon gulosus NBRC 112829.</title>
        <authorList>
            <person name="Ichikawa N."/>
            <person name="Katano-Makiyama Y."/>
            <person name="Hidaka K."/>
        </authorList>
    </citation>
    <scope>NUCLEOTIDE SEQUENCE [LARGE SCALE GENOMIC DNA]</scope>
    <source>
        <strain evidence="2 3">NBRC 112829</strain>
    </source>
</reference>
<dbReference type="EMBL" id="BAABRU010000003">
    <property type="protein sequence ID" value="GAA5527040.1"/>
    <property type="molecule type" value="Genomic_DNA"/>
</dbReference>
<evidence type="ECO:0000313" key="2">
    <source>
        <dbReference type="EMBL" id="GAA5527040.1"/>
    </source>
</evidence>
<dbReference type="InterPro" id="IPR022742">
    <property type="entry name" value="Hydrolase_4"/>
</dbReference>
<dbReference type="SUPFAM" id="SSF53474">
    <property type="entry name" value="alpha/beta-Hydrolases"/>
    <property type="match status" value="1"/>
</dbReference>
<keyword evidence="3" id="KW-1185">Reference proteome</keyword>
<dbReference type="InterPro" id="IPR029058">
    <property type="entry name" value="AB_hydrolase_fold"/>
</dbReference>
<feature type="domain" description="Serine aminopeptidase S33" evidence="1">
    <location>
        <begin position="30"/>
        <end position="255"/>
    </location>
</feature>
<sequence length="290" mass="33429">MTEYTIEHQLDNGIERIIYTPQEQRYQTPILMGHGMWHGAWCWQPWQALLAEWGWQSIAFSQPGHGQSPAQRANRWNTLGYYYRTLKAEIERLPIKPIYMGHSMGGALGQWHLAKGGDDLPAMVLVAPWLSHSMRPVFAHVQKLDPWGTLLCWLSLSATPSIRTPKRAAFWFLSDDSIIKPKQLHSQLAPESALVLLQYRWPLWRPAKQVKTPLLWLAAEHDRCIPEQHSRPSAAHYNAEYWVIPKANHDLMFEASYRETAELIHNWLQSVVTGTQHDQHSSLQFQSSAS</sequence>
<dbReference type="PANTHER" id="PTHR42886:SF42">
    <property type="entry name" value="ALPHA_BETA-HYDROLASES SUPERFAMILY PROTEIN"/>
    <property type="match status" value="1"/>
</dbReference>
<dbReference type="RefSeq" id="WP_345720676.1">
    <property type="nucleotide sequence ID" value="NZ_BAABRU010000003.1"/>
</dbReference>